<evidence type="ECO:0000259" key="4">
    <source>
        <dbReference type="Pfam" id="PF02016"/>
    </source>
</evidence>
<evidence type="ECO:0000313" key="6">
    <source>
        <dbReference type="EMBL" id="KFD18254.1"/>
    </source>
</evidence>
<dbReference type="GO" id="GO:0106415">
    <property type="term" value="F:muramoyltetrapeptide carboxypeptidase activity"/>
    <property type="evidence" value="ECO:0007669"/>
    <property type="project" value="UniProtKB-EC"/>
</dbReference>
<dbReference type="Gene3D" id="3.40.50.10740">
    <property type="entry name" value="Class I glutamine amidotransferase-like"/>
    <property type="match status" value="1"/>
</dbReference>
<comment type="caution">
    <text evidence="6">The sequence shown here is derived from an EMBL/GenBank/DDBJ whole genome shotgun (WGS) entry which is preliminary data.</text>
</comment>
<dbReference type="Pfam" id="PF17676">
    <property type="entry name" value="Peptidase_S66C"/>
    <property type="match status" value="1"/>
</dbReference>
<dbReference type="EC" id="3.4.17.13" evidence="6"/>
<feature type="domain" description="LD-carboxypeptidase C-terminal" evidence="5">
    <location>
        <begin position="210"/>
        <end position="324"/>
    </location>
</feature>
<dbReference type="InterPro" id="IPR027478">
    <property type="entry name" value="LdcA_N"/>
</dbReference>
<sequence>MTIKPKLLAPALKPGDTIGFFSPSSPATMTAPNRFNRAKLFFENKGFQLKAGSLTGRSDYYRSGSIKERAEELNALIRDPDVRCIMSVIGGTNSNSLLPYLDYQALTEDPKIIIGYSDATALLAGIYARTGLITFYGPALVASFGEFPPLVNETWQSFSELLMQPRTGSYEYRLPEKWTDERLNWDDVEPVRPKILYENNCLFTGAGIVEGRVTGGNLNTLSGIMGTEWMPEIQDGDILFIEDSLKDIATVERLFSMLKLNGILDKAAAIILGKHELFDDAGTGRRPADVLREVLEYKPLPLVDGFDCCHTHPMLTLPLGIPLRIDFDNQTIAITGQYLR</sequence>
<dbReference type="PANTHER" id="PTHR30237:SF5">
    <property type="entry name" value="CARBOXYPEPTIDASE VC_A0337-RELATED"/>
    <property type="match status" value="1"/>
</dbReference>
<protein>
    <submittedName>
        <fullName evidence="6">Muramoyltetrapeptide carboxypeptidase</fullName>
        <ecNumber evidence="6">3.4.17.13</ecNumber>
    </submittedName>
</protein>
<dbReference type="InterPro" id="IPR027461">
    <property type="entry name" value="Carboxypeptidase_A_C_sf"/>
</dbReference>
<feature type="active site" description="Charge relay system" evidence="3">
    <location>
        <position position="242"/>
    </location>
</feature>
<feature type="domain" description="LD-carboxypeptidase N-terminal" evidence="4">
    <location>
        <begin position="18"/>
        <end position="137"/>
    </location>
</feature>
<dbReference type="PANTHER" id="PTHR30237">
    <property type="entry name" value="MURAMOYLTETRAPEPTIDE CARBOXYPEPTIDASE"/>
    <property type="match status" value="1"/>
</dbReference>
<feature type="active site" description="Charge relay system" evidence="3">
    <location>
        <position position="310"/>
    </location>
</feature>
<evidence type="ECO:0000256" key="2">
    <source>
        <dbReference type="ARBA" id="ARBA00022801"/>
    </source>
</evidence>
<dbReference type="EMBL" id="JMPR01000038">
    <property type="protein sequence ID" value="KFD18254.1"/>
    <property type="molecule type" value="Genomic_DNA"/>
</dbReference>
<dbReference type="InterPro" id="IPR029062">
    <property type="entry name" value="Class_I_gatase-like"/>
</dbReference>
<dbReference type="AlphaFoldDB" id="A0A085JCQ8"/>
<gene>
    <name evidence="6" type="ORF">GTPT_2444</name>
</gene>
<evidence type="ECO:0000256" key="1">
    <source>
        <dbReference type="ARBA" id="ARBA00010233"/>
    </source>
</evidence>
<keyword evidence="6" id="KW-0645">Protease</keyword>
<dbReference type="Gene3D" id="3.50.30.60">
    <property type="entry name" value="LD-carboxypeptidase A C-terminal domain-like"/>
    <property type="match status" value="1"/>
</dbReference>
<dbReference type="OrthoDB" id="9807329at2"/>
<dbReference type="InterPro" id="IPR040449">
    <property type="entry name" value="Peptidase_S66_N"/>
</dbReference>
<dbReference type="InterPro" id="IPR040921">
    <property type="entry name" value="Peptidase_S66C"/>
</dbReference>
<dbReference type="SUPFAM" id="SSF141986">
    <property type="entry name" value="LD-carboxypeptidase A C-terminal domain-like"/>
    <property type="match status" value="1"/>
</dbReference>
<dbReference type="CDD" id="cd07062">
    <property type="entry name" value="Peptidase_S66_mccF_like"/>
    <property type="match status" value="1"/>
</dbReference>
<keyword evidence="6" id="KW-0121">Carboxypeptidase</keyword>
<comment type="similarity">
    <text evidence="1">Belongs to the peptidase S66 family.</text>
</comment>
<evidence type="ECO:0000256" key="3">
    <source>
        <dbReference type="PIRSR" id="PIRSR028757-1"/>
    </source>
</evidence>
<dbReference type="PIRSF" id="PIRSF028757">
    <property type="entry name" value="LD-carboxypeptidase"/>
    <property type="match status" value="1"/>
</dbReference>
<accession>A0A085JCQ8</accession>
<dbReference type="Proteomes" id="UP000028602">
    <property type="component" value="Unassembled WGS sequence"/>
</dbReference>
<feature type="active site" description="Nucleophile" evidence="3">
    <location>
        <position position="117"/>
    </location>
</feature>
<evidence type="ECO:0000313" key="7">
    <source>
        <dbReference type="Proteomes" id="UP000028602"/>
    </source>
</evidence>
<dbReference type="InterPro" id="IPR003507">
    <property type="entry name" value="S66_fam"/>
</dbReference>
<dbReference type="Pfam" id="PF02016">
    <property type="entry name" value="Peptidase_S66"/>
    <property type="match status" value="1"/>
</dbReference>
<reference evidence="6 7" key="1">
    <citation type="submission" date="2014-05" db="EMBL/GenBank/DDBJ databases">
        <title>ATOL: Assembling a taxonomically balanced genome-scale reconstruction of the evolutionary history of the Enterobacteriaceae.</title>
        <authorList>
            <person name="Plunkett G.III."/>
            <person name="Neeno-Eckwall E.C."/>
            <person name="Glasner J.D."/>
            <person name="Perna N.T."/>
        </authorList>
    </citation>
    <scope>NUCLEOTIDE SEQUENCE [LARGE SCALE GENOMIC DNA]</scope>
    <source>
        <strain evidence="6 7">ATCC 33301</strain>
    </source>
</reference>
<name>A0A085JCQ8_9GAMM</name>
<keyword evidence="7" id="KW-1185">Reference proteome</keyword>
<proteinExistence type="inferred from homology"/>
<organism evidence="6 7">
    <name type="scientific">Tatumella ptyseos ATCC 33301</name>
    <dbReference type="NCBI Taxonomy" id="1005995"/>
    <lineage>
        <taxon>Bacteria</taxon>
        <taxon>Pseudomonadati</taxon>
        <taxon>Pseudomonadota</taxon>
        <taxon>Gammaproteobacteria</taxon>
        <taxon>Enterobacterales</taxon>
        <taxon>Erwiniaceae</taxon>
        <taxon>Tatumella</taxon>
    </lineage>
</organism>
<dbReference type="SUPFAM" id="SSF52317">
    <property type="entry name" value="Class I glutamine amidotransferase-like"/>
    <property type="match status" value="1"/>
</dbReference>
<dbReference type="eggNOG" id="COG1619">
    <property type="taxonomic scope" value="Bacteria"/>
</dbReference>
<dbReference type="RefSeq" id="WP_029991754.1">
    <property type="nucleotide sequence ID" value="NZ_ATMJ01000084.1"/>
</dbReference>
<evidence type="ECO:0000259" key="5">
    <source>
        <dbReference type="Pfam" id="PF17676"/>
    </source>
</evidence>
<keyword evidence="2 6" id="KW-0378">Hydrolase</keyword>